<reference evidence="10 11" key="3">
    <citation type="journal article" date="2015" name="Genome Announc.">
        <title>Draft Genome Sequence of the Archiascomycetous Yeast Saitoella complicata.</title>
        <authorList>
            <person name="Yamauchi K."/>
            <person name="Kondo S."/>
            <person name="Hamamoto M."/>
            <person name="Takahashi Y."/>
            <person name="Ogura Y."/>
            <person name="Hayashi T."/>
            <person name="Nishida H."/>
        </authorList>
    </citation>
    <scope>NUCLEOTIDE SEQUENCE [LARGE SCALE GENOMIC DNA]</scope>
    <source>
        <strain evidence="10 11">NRRL Y-17804</strain>
    </source>
</reference>
<evidence type="ECO:0000256" key="4">
    <source>
        <dbReference type="ARBA" id="ARBA00022475"/>
    </source>
</evidence>
<dbReference type="EMBL" id="BACD03000009">
    <property type="protein sequence ID" value="GAO47453.1"/>
    <property type="molecule type" value="Genomic_DNA"/>
</dbReference>
<feature type="transmembrane region" description="Helical" evidence="9">
    <location>
        <begin position="163"/>
        <end position="185"/>
    </location>
</feature>
<protein>
    <recommendedName>
        <fullName evidence="12">Malic acid transport protein</fullName>
    </recommendedName>
</protein>
<dbReference type="InterPro" id="IPR051629">
    <property type="entry name" value="Sulfite_efflux_TDT"/>
</dbReference>
<dbReference type="Proteomes" id="UP000033140">
    <property type="component" value="Unassembled WGS sequence"/>
</dbReference>
<dbReference type="Gene3D" id="1.50.10.150">
    <property type="entry name" value="Voltage-dependent anion channel"/>
    <property type="match status" value="1"/>
</dbReference>
<evidence type="ECO:0000256" key="6">
    <source>
        <dbReference type="ARBA" id="ARBA00022989"/>
    </source>
</evidence>
<reference evidence="10 11" key="2">
    <citation type="journal article" date="2014" name="J. Gen. Appl. Microbiol.">
        <title>The early diverging ascomycetous budding yeast Saitoella complicata has three histone deacetylases belonging to the Clr6, Hos2, and Rpd3 lineages.</title>
        <authorList>
            <person name="Nishida H."/>
            <person name="Matsumoto T."/>
            <person name="Kondo S."/>
            <person name="Hamamoto M."/>
            <person name="Yoshikawa H."/>
        </authorList>
    </citation>
    <scope>NUCLEOTIDE SEQUENCE [LARGE SCALE GENOMIC DNA]</scope>
    <source>
        <strain evidence="10 11">NRRL Y-17804</strain>
    </source>
</reference>
<dbReference type="GO" id="GO:0000319">
    <property type="term" value="F:sulfite transmembrane transporter activity"/>
    <property type="evidence" value="ECO:0007669"/>
    <property type="project" value="TreeGrafter"/>
</dbReference>
<keyword evidence="7 9" id="KW-0472">Membrane</keyword>
<feature type="transmembrane region" description="Helical" evidence="9">
    <location>
        <begin position="275"/>
        <end position="303"/>
    </location>
</feature>
<keyword evidence="5 9" id="KW-0812">Transmembrane</keyword>
<dbReference type="InterPro" id="IPR004695">
    <property type="entry name" value="SLAC1/Mae1/Ssu1/TehA"/>
</dbReference>
<reference evidence="10 11" key="1">
    <citation type="journal article" date="2011" name="J. Gen. Appl. Microbiol.">
        <title>Draft genome sequencing of the enigmatic yeast Saitoella complicata.</title>
        <authorList>
            <person name="Nishida H."/>
            <person name="Hamamoto M."/>
            <person name="Sugiyama J."/>
        </authorList>
    </citation>
    <scope>NUCLEOTIDE SEQUENCE [LARGE SCALE GENOMIC DNA]</scope>
    <source>
        <strain evidence="10 11">NRRL Y-17804</strain>
    </source>
</reference>
<feature type="transmembrane region" description="Helical" evidence="9">
    <location>
        <begin position="350"/>
        <end position="374"/>
    </location>
</feature>
<evidence type="ECO:0000256" key="3">
    <source>
        <dbReference type="ARBA" id="ARBA00022448"/>
    </source>
</evidence>
<dbReference type="OrthoDB" id="2901184at2759"/>
<keyword evidence="11" id="KW-1185">Reference proteome</keyword>
<dbReference type="PANTHER" id="PTHR31686">
    <property type="match status" value="1"/>
</dbReference>
<feature type="region of interest" description="Disordered" evidence="8">
    <location>
        <begin position="396"/>
        <end position="419"/>
    </location>
</feature>
<evidence type="ECO:0000256" key="1">
    <source>
        <dbReference type="ARBA" id="ARBA00004651"/>
    </source>
</evidence>
<evidence type="ECO:0000313" key="10">
    <source>
        <dbReference type="EMBL" id="GAO47453.1"/>
    </source>
</evidence>
<feature type="transmembrane region" description="Helical" evidence="9">
    <location>
        <begin position="232"/>
        <end position="255"/>
    </location>
</feature>
<keyword evidence="4" id="KW-1003">Cell membrane</keyword>
<feature type="transmembrane region" description="Helical" evidence="9">
    <location>
        <begin position="119"/>
        <end position="143"/>
    </location>
</feature>
<comment type="similarity">
    <text evidence="2">Belongs to the tellurite-resistance/dicarboxylate transporter (TDT) family.</text>
</comment>
<dbReference type="RefSeq" id="XP_019023811.1">
    <property type="nucleotide sequence ID" value="XM_019170690.1"/>
</dbReference>
<dbReference type="AlphaFoldDB" id="A0A0E9NCD0"/>
<comment type="caution">
    <text evidence="10">The sequence shown here is derived from an EMBL/GenBank/DDBJ whole genome shotgun (WGS) entry which is preliminary data.</text>
</comment>
<comment type="subcellular location">
    <subcellularLocation>
        <location evidence="1">Cell membrane</location>
        <topology evidence="1">Multi-pass membrane protein</topology>
    </subcellularLocation>
</comment>
<evidence type="ECO:0000313" key="11">
    <source>
        <dbReference type="Proteomes" id="UP000033140"/>
    </source>
</evidence>
<proteinExistence type="inferred from homology"/>
<dbReference type="Pfam" id="PF03595">
    <property type="entry name" value="SLAC1"/>
    <property type="match status" value="1"/>
</dbReference>
<accession>A0A0E9NCD0</accession>
<keyword evidence="3" id="KW-0813">Transport</keyword>
<feature type="transmembrane region" description="Helical" evidence="9">
    <location>
        <begin position="315"/>
        <end position="338"/>
    </location>
</feature>
<evidence type="ECO:0000256" key="8">
    <source>
        <dbReference type="SAM" id="MobiDB-lite"/>
    </source>
</evidence>
<feature type="transmembrane region" description="Helical" evidence="9">
    <location>
        <begin position="191"/>
        <end position="211"/>
    </location>
</feature>
<dbReference type="GO" id="GO:0005886">
    <property type="term" value="C:plasma membrane"/>
    <property type="evidence" value="ECO:0007669"/>
    <property type="project" value="UniProtKB-SubCell"/>
</dbReference>
<gene>
    <name evidence="10" type="ORF">G7K_1660-t1</name>
</gene>
<keyword evidence="6 9" id="KW-1133">Transmembrane helix</keyword>
<evidence type="ECO:0008006" key="12">
    <source>
        <dbReference type="Google" id="ProtNLM"/>
    </source>
</evidence>
<evidence type="ECO:0000256" key="5">
    <source>
        <dbReference type="ARBA" id="ARBA00022692"/>
    </source>
</evidence>
<dbReference type="OMA" id="VFPWGVY"/>
<organism evidence="10 11">
    <name type="scientific">Saitoella complicata (strain BCRC 22490 / CBS 7301 / JCM 7358 / NBRC 10748 / NRRL Y-17804)</name>
    <dbReference type="NCBI Taxonomy" id="698492"/>
    <lineage>
        <taxon>Eukaryota</taxon>
        <taxon>Fungi</taxon>
        <taxon>Dikarya</taxon>
        <taxon>Ascomycota</taxon>
        <taxon>Taphrinomycotina</taxon>
        <taxon>Taphrinomycotina incertae sedis</taxon>
        <taxon>Saitoella</taxon>
    </lineage>
</organism>
<evidence type="ECO:0000256" key="2">
    <source>
        <dbReference type="ARBA" id="ARBA00008566"/>
    </source>
</evidence>
<evidence type="ECO:0000256" key="9">
    <source>
        <dbReference type="SAM" id="Phobius"/>
    </source>
</evidence>
<feature type="transmembrane region" description="Helical" evidence="9">
    <location>
        <begin position="89"/>
        <end position="113"/>
    </location>
</feature>
<dbReference type="InterPro" id="IPR038665">
    <property type="entry name" value="Voltage-dep_anion_channel_sf"/>
</dbReference>
<feature type="transmembrane region" description="Helical" evidence="9">
    <location>
        <begin position="44"/>
        <end position="68"/>
    </location>
</feature>
<evidence type="ECO:0000256" key="7">
    <source>
        <dbReference type="ARBA" id="ARBA00023136"/>
    </source>
</evidence>
<dbReference type="PANTHER" id="PTHR31686:SF3">
    <property type="entry name" value="ACID TRANSPORT PROTEIN, PUTATIVE (AFU_ORTHOLOGUE AFUA_4G09410)-RELATED"/>
    <property type="match status" value="1"/>
</dbReference>
<name>A0A0E9NCD0_SAICN</name>
<sequence length="419" mass="45490">MTRQAGGRLSLVIRNYSPAWFVASMSTGGLSIVLHQLPYQFHGLGIISILFFIINIIILSVALILYITRCFMYPRSTWTALLTDSQETPYLSAAVIGYTTIVAMVGLVCAEAWGHSWGIVAYVLWWIAVFFTIVECVAIPYIIIRWHSDATKELTNQITPVLFLIPIAPLTTAAVGGALCLSANWTARMQVPVIIFSFQMLGLGLLLALALDAIYLGRLFNNRMPPQNKAPMSVIVIGPLGQASFAFLNLGIAVSRGAFAGYNKGTFLVQGVQEAVFATCVITALCLLGFSILWGAIAFLEVLQDSLQKCGGQRLGYSIAWWSSVFPIAVNATALIQLANVMDSPTFRTLSAALCILIVILWFGNAFFTILGLIKGDLLGLQKGWKGTYIVGDKKEDVESENGPRANDYGVAADAENQA</sequence>